<dbReference type="Proteomes" id="UP000606172">
    <property type="component" value="Unassembled WGS sequence"/>
</dbReference>
<dbReference type="SUPFAM" id="SSF54909">
    <property type="entry name" value="Dimeric alpha+beta barrel"/>
    <property type="match status" value="2"/>
</dbReference>
<protein>
    <recommendedName>
        <fullName evidence="3">ABM domain-containing protein</fullName>
    </recommendedName>
</protein>
<dbReference type="AlphaFoldDB" id="A0A919RNH7"/>
<comment type="caution">
    <text evidence="1">The sequence shown here is derived from an EMBL/GenBank/DDBJ whole genome shotgun (WGS) entry which is preliminary data.</text>
</comment>
<keyword evidence="2" id="KW-1185">Reference proteome</keyword>
<organism evidence="1 2">
    <name type="scientific">Sinosporangium siamense</name>
    <dbReference type="NCBI Taxonomy" id="1367973"/>
    <lineage>
        <taxon>Bacteria</taxon>
        <taxon>Bacillati</taxon>
        <taxon>Actinomycetota</taxon>
        <taxon>Actinomycetes</taxon>
        <taxon>Streptosporangiales</taxon>
        <taxon>Streptosporangiaceae</taxon>
        <taxon>Sinosporangium</taxon>
    </lineage>
</organism>
<gene>
    <name evidence="1" type="ORF">Ssi02_72570</name>
</gene>
<proteinExistence type="predicted"/>
<sequence>MYARYSTLDFDAAKRDDVVGYFASEGTSGPSGRPGWRGSVVLESETPGRLRAVTFWDTAEHFTTFHSGQAHAGINTSFAELGVRVTEREAAHTVTPPVITGGHVRAVTVRIPAERKESVETFWRERGRPLILSQPGAVRAEAFWTGDEFTLHMEWADESDALVFVASRDHVEFAEGMGTVPGDIVSRRGMNRIRA</sequence>
<accession>A0A919RNH7</accession>
<name>A0A919RNH7_9ACTN</name>
<dbReference type="InterPro" id="IPR011008">
    <property type="entry name" value="Dimeric_a/b-barrel"/>
</dbReference>
<evidence type="ECO:0000313" key="2">
    <source>
        <dbReference type="Proteomes" id="UP000606172"/>
    </source>
</evidence>
<evidence type="ECO:0000313" key="1">
    <source>
        <dbReference type="EMBL" id="GII97026.1"/>
    </source>
</evidence>
<dbReference type="RefSeq" id="WP_204032322.1">
    <property type="nucleotide sequence ID" value="NZ_BOOW01000053.1"/>
</dbReference>
<reference evidence="1" key="1">
    <citation type="submission" date="2021-01" db="EMBL/GenBank/DDBJ databases">
        <title>Whole genome shotgun sequence of Sinosporangium siamense NBRC 109515.</title>
        <authorList>
            <person name="Komaki H."/>
            <person name="Tamura T."/>
        </authorList>
    </citation>
    <scope>NUCLEOTIDE SEQUENCE</scope>
    <source>
        <strain evidence="1">NBRC 109515</strain>
    </source>
</reference>
<evidence type="ECO:0008006" key="3">
    <source>
        <dbReference type="Google" id="ProtNLM"/>
    </source>
</evidence>
<dbReference type="EMBL" id="BOOW01000053">
    <property type="protein sequence ID" value="GII97026.1"/>
    <property type="molecule type" value="Genomic_DNA"/>
</dbReference>